<dbReference type="GO" id="GO:0005829">
    <property type="term" value="C:cytosol"/>
    <property type="evidence" value="ECO:0007669"/>
    <property type="project" value="TreeGrafter"/>
</dbReference>
<comment type="caution">
    <text evidence="1">The sequence shown here is derived from an EMBL/GenBank/DDBJ whole genome shotgun (WGS) entry which is preliminary data.</text>
</comment>
<dbReference type="RefSeq" id="WP_118029825.1">
    <property type="nucleotide sequence ID" value="NZ_CP072244.1"/>
</dbReference>
<dbReference type="Pfam" id="PF02348">
    <property type="entry name" value="CTP_transf_3"/>
    <property type="match status" value="1"/>
</dbReference>
<keyword evidence="1" id="KW-0808">Transferase</keyword>
<name>A0A413UTT9_BACOV</name>
<evidence type="ECO:0000313" key="2">
    <source>
        <dbReference type="EMBL" id="MDC7961557.1"/>
    </source>
</evidence>
<dbReference type="Gene3D" id="3.90.550.10">
    <property type="entry name" value="Spore Coat Polysaccharide Biosynthesis Protein SpsA, Chain A"/>
    <property type="match status" value="1"/>
</dbReference>
<dbReference type="CDD" id="cd02518">
    <property type="entry name" value="GT2_SpsF"/>
    <property type="match status" value="1"/>
</dbReference>
<dbReference type="Proteomes" id="UP000460135">
    <property type="component" value="Unassembled WGS sequence"/>
</dbReference>
<reference evidence="2" key="2">
    <citation type="submission" date="2022-10" db="EMBL/GenBank/DDBJ databases">
        <title>Human gut microbiome strain richness.</title>
        <authorList>
            <person name="Chen-Liaw A."/>
        </authorList>
    </citation>
    <scope>NUCLEOTIDE SEQUENCE</scope>
    <source>
        <strain evidence="2">RTP21484st1_H8_RTP21484_190118</strain>
    </source>
</reference>
<organism evidence="1 3">
    <name type="scientific">Bacteroides ovatus</name>
    <dbReference type="NCBI Taxonomy" id="28116"/>
    <lineage>
        <taxon>Bacteria</taxon>
        <taxon>Pseudomonadati</taxon>
        <taxon>Bacteroidota</taxon>
        <taxon>Bacteroidia</taxon>
        <taxon>Bacteroidales</taxon>
        <taxon>Bacteroidaceae</taxon>
        <taxon>Bacteroides</taxon>
    </lineage>
</organism>
<dbReference type="EMBL" id="VWLX01000035">
    <property type="protein sequence ID" value="KAA3797473.1"/>
    <property type="molecule type" value="Genomic_DNA"/>
</dbReference>
<dbReference type="InterPro" id="IPR029044">
    <property type="entry name" value="Nucleotide-diphossugar_trans"/>
</dbReference>
<dbReference type="PANTHER" id="PTHR42866">
    <property type="entry name" value="3-DEOXY-MANNO-OCTULOSONATE CYTIDYLYLTRANSFERASE"/>
    <property type="match status" value="1"/>
</dbReference>
<dbReference type="InterPro" id="IPR003329">
    <property type="entry name" value="Cytidylyl_trans"/>
</dbReference>
<dbReference type="Proteomes" id="UP001215078">
    <property type="component" value="Unassembled WGS sequence"/>
</dbReference>
<reference evidence="1 3" key="1">
    <citation type="journal article" date="2019" name="Nat. Med.">
        <title>A library of human gut bacterial isolates paired with longitudinal multiomics data enables mechanistic microbiome research.</title>
        <authorList>
            <person name="Poyet M."/>
            <person name="Groussin M."/>
            <person name="Gibbons S.M."/>
            <person name="Avila-Pacheco J."/>
            <person name="Jiang X."/>
            <person name="Kearney S.M."/>
            <person name="Perrotta A.R."/>
            <person name="Berdy B."/>
            <person name="Zhao S."/>
            <person name="Lieberman T.D."/>
            <person name="Swanson P.K."/>
            <person name="Smith M."/>
            <person name="Roesemann S."/>
            <person name="Alexander J.E."/>
            <person name="Rich S.A."/>
            <person name="Livny J."/>
            <person name="Vlamakis H."/>
            <person name="Clish C."/>
            <person name="Bullock K."/>
            <person name="Deik A."/>
            <person name="Scott J."/>
            <person name="Pierce K.A."/>
            <person name="Xavier R.J."/>
            <person name="Alm E.J."/>
        </authorList>
    </citation>
    <scope>NUCLEOTIDE SEQUENCE [LARGE SCALE GENOMIC DNA]</scope>
    <source>
        <strain evidence="1 3">BIOML-A183</strain>
    </source>
</reference>
<gene>
    <name evidence="1" type="ORF">F3F51_27755</name>
    <name evidence="2" type="ORF">PQ628_25495</name>
</gene>
<dbReference type="AlphaFoldDB" id="A0A413UTT9"/>
<proteinExistence type="predicted"/>
<evidence type="ECO:0000313" key="3">
    <source>
        <dbReference type="Proteomes" id="UP000460135"/>
    </source>
</evidence>
<accession>A0A413UTT9</accession>
<evidence type="ECO:0000313" key="1">
    <source>
        <dbReference type="EMBL" id="KAA3797473.1"/>
    </source>
</evidence>
<dbReference type="GO" id="GO:0016740">
    <property type="term" value="F:transferase activity"/>
    <property type="evidence" value="ECO:0007669"/>
    <property type="project" value="UniProtKB-KW"/>
</dbReference>
<dbReference type="SUPFAM" id="SSF53448">
    <property type="entry name" value="Nucleotide-diphospho-sugar transferases"/>
    <property type="match status" value="1"/>
</dbReference>
<protein>
    <submittedName>
        <fullName evidence="1">Glycosyl transferase family 2</fullName>
    </submittedName>
    <submittedName>
        <fullName evidence="2">Glycosyltransferase family protein</fullName>
    </submittedName>
</protein>
<dbReference type="EMBL" id="JAQQPO010000050">
    <property type="protein sequence ID" value="MDC7961557.1"/>
    <property type="molecule type" value="Genomic_DNA"/>
</dbReference>
<dbReference type="PANTHER" id="PTHR42866:SF1">
    <property type="entry name" value="SPORE COAT POLYSACCHARIDE BIOSYNTHESIS PROTEIN SPSF"/>
    <property type="match status" value="1"/>
</dbReference>
<sequence length="250" mass="28556">MNIGIIVQARMGSTRLPGKILKPFYDGKTLLETLLDNLHKVADAKVIVATSVNENNDELEVFLKEKRELVFRGSENDVLDRYIKAAEVNSVDGIVRICSDNPFMDWHGVEQLVEKAKNSDADYIGFRINDKPSILTHFGFWGEFVRLSALKRVADTTEEGTPAHEHVTYHIYNHPDEYRCEWIAGPVFLQGRDDIRLTIDTPEDLVNALKVYSDLKAKDENFTLQDVVTYLDAHEDIKQSMISNIFQNKK</sequence>